<evidence type="ECO:0000313" key="9">
    <source>
        <dbReference type="Proteomes" id="UP000028302"/>
    </source>
</evidence>
<evidence type="ECO:0000256" key="4">
    <source>
        <dbReference type="ARBA" id="ARBA00022729"/>
    </source>
</evidence>
<dbReference type="OrthoDB" id="335750at2"/>
<comment type="caution">
    <text evidence="8">The sequence shown here is derived from an EMBL/GenBank/DDBJ whole genome shotgun (WGS) entry which is preliminary data.</text>
</comment>
<dbReference type="GO" id="GO:0003824">
    <property type="term" value="F:catalytic activity"/>
    <property type="evidence" value="ECO:0007669"/>
    <property type="project" value="InterPro"/>
</dbReference>
<dbReference type="SUPFAM" id="SSF74650">
    <property type="entry name" value="Galactose mutarotase-like"/>
    <property type="match status" value="1"/>
</dbReference>
<dbReference type="PIRSF" id="PIRSF006281">
    <property type="entry name" value="MdoG"/>
    <property type="match status" value="1"/>
</dbReference>
<keyword evidence="5" id="KW-0574">Periplasm</keyword>
<comment type="similarity">
    <text evidence="3">Belongs to the OpgD/OpgG family.</text>
</comment>
<gene>
    <name evidence="8" type="primary">mdoD</name>
    <name evidence="8" type="ORF">C41B8_08115</name>
</gene>
<keyword evidence="9" id="KW-1185">Reference proteome</keyword>
<dbReference type="InterPro" id="IPR014438">
    <property type="entry name" value="Glucan_biosyn_MdoG/MdoD"/>
</dbReference>
<dbReference type="GO" id="GO:0030246">
    <property type="term" value="F:carbohydrate binding"/>
    <property type="evidence" value="ECO:0007669"/>
    <property type="project" value="InterPro"/>
</dbReference>
<evidence type="ECO:0000256" key="1">
    <source>
        <dbReference type="ARBA" id="ARBA00004418"/>
    </source>
</evidence>
<sequence length="538" mass="60790">MQRRTLLKASLALTSLGLPAIPAFAKSPIDESKGQPFSFGWLKDKARKMARSAYQSPAEKLPEALASLAPLNYQKIVYDWHDALWSSDPKVALRVHFFHVGMHFNTPVRMHDVDPDTGKAHPIPFKPELFDYDHSGVDPKQLEGHNLGFAGWRLAVNPGGPYVNEVASFLGASYFRAIDKDKQYGLSARGLAIDTDEPGGEEFPDFTQFWFERPKDGSERVTVYALLDSPSATGAYRFDIDAGNAQGVIMDISAHVYTRKAIKRLGIAPMTSMYLKGTAQETARDTIYPLMHDSDRLSMWRGNGEWICRPLYNPPTIQFNTFMDENPRGFGLVQRDHDFNDYRDPVTWYNRRPSLWLKPTNKWGKGQIALMEMPTVGETVDNIVAFWIPEKPVHSGEHLHYDYTLYWWPEPPVSPSLAIVDKTWSGMGNVQEGWIPGNKSPDQYARRFAVDFVGSPLDKLPDDAHVTVNVSASNGKISYTSTHAMKPINGYRAVFDWMPTSDATTPVTLRAYLVNGNQTLTETWLYQWVPPAPQDRHY</sequence>
<reference evidence="8 9" key="1">
    <citation type="submission" date="2013-03" db="EMBL/GenBank/DDBJ databases">
        <title>Salinisphaera hydrothermalis C41B8 Genome Sequencing.</title>
        <authorList>
            <person name="Li C."/>
            <person name="Lai Q."/>
            <person name="Shao Z."/>
        </authorList>
    </citation>
    <scope>NUCLEOTIDE SEQUENCE [LARGE SCALE GENOMIC DNA]</scope>
    <source>
        <strain evidence="8 9">C41B8</strain>
    </source>
</reference>
<dbReference type="GO" id="GO:0051274">
    <property type="term" value="P:beta-glucan biosynthetic process"/>
    <property type="evidence" value="ECO:0007669"/>
    <property type="project" value="TreeGrafter"/>
</dbReference>
<feature type="domain" description="Glucan biosynthesis periplasmic MdoG C-terminal" evidence="7">
    <location>
        <begin position="37"/>
        <end position="528"/>
    </location>
</feature>
<dbReference type="InterPro" id="IPR011013">
    <property type="entry name" value="Gal_mutarotase_sf_dom"/>
</dbReference>
<dbReference type="STRING" id="1304275.C41B8_08115"/>
<dbReference type="UniPathway" id="UPA00637"/>
<dbReference type="AlphaFoldDB" id="A0A084IM31"/>
<evidence type="ECO:0000256" key="3">
    <source>
        <dbReference type="ARBA" id="ARBA00009284"/>
    </source>
</evidence>
<dbReference type="Pfam" id="PF04349">
    <property type="entry name" value="MdoG"/>
    <property type="match status" value="1"/>
</dbReference>
<name>A0A084IM31_SALHC</name>
<dbReference type="SUPFAM" id="SSF81296">
    <property type="entry name" value="E set domains"/>
    <property type="match status" value="1"/>
</dbReference>
<keyword evidence="4 6" id="KW-0732">Signal</keyword>
<comment type="subcellular location">
    <subcellularLocation>
        <location evidence="1">Periplasm</location>
    </subcellularLocation>
</comment>
<dbReference type="InterPro" id="IPR007444">
    <property type="entry name" value="Glucan_biosyn_MdoG_C"/>
</dbReference>
<dbReference type="eggNOG" id="COG3131">
    <property type="taxonomic scope" value="Bacteria"/>
</dbReference>
<dbReference type="RefSeq" id="WP_037336478.1">
    <property type="nucleotide sequence ID" value="NZ_APNK01000009.1"/>
</dbReference>
<evidence type="ECO:0000256" key="5">
    <source>
        <dbReference type="ARBA" id="ARBA00022764"/>
    </source>
</evidence>
<dbReference type="Gene3D" id="2.60.40.10">
    <property type="entry name" value="Immunoglobulins"/>
    <property type="match status" value="1"/>
</dbReference>
<evidence type="ECO:0000259" key="7">
    <source>
        <dbReference type="Pfam" id="PF04349"/>
    </source>
</evidence>
<dbReference type="EMBL" id="APNK01000009">
    <property type="protein sequence ID" value="KEZ77765.1"/>
    <property type="molecule type" value="Genomic_DNA"/>
</dbReference>
<dbReference type="GO" id="GO:0030288">
    <property type="term" value="C:outer membrane-bounded periplasmic space"/>
    <property type="evidence" value="ECO:0007669"/>
    <property type="project" value="TreeGrafter"/>
</dbReference>
<dbReference type="Gene3D" id="2.70.98.10">
    <property type="match status" value="1"/>
</dbReference>
<evidence type="ECO:0000256" key="2">
    <source>
        <dbReference type="ARBA" id="ARBA00005001"/>
    </source>
</evidence>
<feature type="signal peptide" evidence="6">
    <location>
        <begin position="1"/>
        <end position="25"/>
    </location>
</feature>
<protein>
    <submittedName>
        <fullName evidence="8">Glucan biosynthesis protein D</fullName>
    </submittedName>
</protein>
<proteinExistence type="inferred from homology"/>
<dbReference type="PATRIC" id="fig|1304275.5.peg.1655"/>
<organism evidence="8 9">
    <name type="scientific">Salinisphaera hydrothermalis (strain C41B8)</name>
    <dbReference type="NCBI Taxonomy" id="1304275"/>
    <lineage>
        <taxon>Bacteria</taxon>
        <taxon>Pseudomonadati</taxon>
        <taxon>Pseudomonadota</taxon>
        <taxon>Gammaproteobacteria</taxon>
        <taxon>Salinisphaerales</taxon>
        <taxon>Salinisphaeraceae</taxon>
        <taxon>Salinisphaera</taxon>
    </lineage>
</organism>
<evidence type="ECO:0000313" key="8">
    <source>
        <dbReference type="EMBL" id="KEZ77765.1"/>
    </source>
</evidence>
<accession>A0A084IM31</accession>
<dbReference type="PANTHER" id="PTHR30504:SF3">
    <property type="entry name" value="GLUCANS BIOSYNTHESIS PROTEIN D"/>
    <property type="match status" value="1"/>
</dbReference>
<dbReference type="PANTHER" id="PTHR30504">
    <property type="entry name" value="GLUCANS BIOSYNTHESIS PROTEIN"/>
    <property type="match status" value="1"/>
</dbReference>
<dbReference type="Proteomes" id="UP000028302">
    <property type="component" value="Unassembled WGS sequence"/>
</dbReference>
<dbReference type="InterPro" id="IPR014756">
    <property type="entry name" value="Ig_E-set"/>
</dbReference>
<dbReference type="InterPro" id="IPR013783">
    <property type="entry name" value="Ig-like_fold"/>
</dbReference>
<dbReference type="InterPro" id="IPR014718">
    <property type="entry name" value="GH-type_carb-bd"/>
</dbReference>
<feature type="chain" id="PRO_5001776574" evidence="6">
    <location>
        <begin position="26"/>
        <end position="538"/>
    </location>
</feature>
<comment type="pathway">
    <text evidence="2">Glycan metabolism; osmoregulated periplasmic glucan (OPG) biosynthesis.</text>
</comment>
<evidence type="ECO:0000256" key="6">
    <source>
        <dbReference type="SAM" id="SignalP"/>
    </source>
</evidence>